<reference evidence="1" key="2">
    <citation type="journal article" date="2021" name="PeerJ">
        <title>Extensive microbial diversity within the chicken gut microbiome revealed by metagenomics and culture.</title>
        <authorList>
            <person name="Gilroy R."/>
            <person name="Ravi A."/>
            <person name="Getino M."/>
            <person name="Pursley I."/>
            <person name="Horton D.L."/>
            <person name="Alikhan N.F."/>
            <person name="Baker D."/>
            <person name="Gharbi K."/>
            <person name="Hall N."/>
            <person name="Watson M."/>
            <person name="Adriaenssens E.M."/>
            <person name="Foster-Nyarko E."/>
            <person name="Jarju S."/>
            <person name="Secka A."/>
            <person name="Antonio M."/>
            <person name="Oren A."/>
            <person name="Chaudhuri R.R."/>
            <person name="La Ragione R."/>
            <person name="Hildebrand F."/>
            <person name="Pallen M.J."/>
        </authorList>
    </citation>
    <scope>NUCLEOTIDE SEQUENCE</scope>
    <source>
        <strain evidence="1">ChiBcec15-4380</strain>
    </source>
</reference>
<evidence type="ECO:0000313" key="2">
    <source>
        <dbReference type="Proteomes" id="UP000824239"/>
    </source>
</evidence>
<accession>A0A9D1ARX6</accession>
<proteinExistence type="predicted"/>
<dbReference type="Proteomes" id="UP000824239">
    <property type="component" value="Unassembled WGS sequence"/>
</dbReference>
<organism evidence="1 2">
    <name type="scientific">Candidatus Avoscillospira avicola</name>
    <dbReference type="NCBI Taxonomy" id="2840706"/>
    <lineage>
        <taxon>Bacteria</taxon>
        <taxon>Bacillati</taxon>
        <taxon>Bacillota</taxon>
        <taxon>Clostridia</taxon>
        <taxon>Eubacteriales</taxon>
        <taxon>Oscillospiraceae</taxon>
        <taxon>Oscillospiraceae incertae sedis</taxon>
        <taxon>Candidatus Avoscillospira</taxon>
    </lineage>
</organism>
<dbReference type="EMBL" id="DVHE01000012">
    <property type="protein sequence ID" value="HIR49958.1"/>
    <property type="molecule type" value="Genomic_DNA"/>
</dbReference>
<dbReference type="AlphaFoldDB" id="A0A9D1ARX6"/>
<protein>
    <submittedName>
        <fullName evidence="1">Uncharacterized protein</fullName>
    </submittedName>
</protein>
<sequence>MGEFASKGVAGAALGTGIGGLALGVLNGAGGLLNLMGGGSGSAGSAMVNRYELGLVQELAAKDAKIGLLEADKYTDEKIVEAYKDLQGQIKELAGEVRANKDAQGQINMQQAVYNGTNTATLQCMQQQVAQLLGLTKLVVPNASVCPGWGNVTITPATTTTTTPAA</sequence>
<reference evidence="1" key="1">
    <citation type="submission" date="2020-10" db="EMBL/GenBank/DDBJ databases">
        <authorList>
            <person name="Gilroy R."/>
        </authorList>
    </citation>
    <scope>NUCLEOTIDE SEQUENCE</scope>
    <source>
        <strain evidence="1">ChiBcec15-4380</strain>
    </source>
</reference>
<name>A0A9D1ARX6_9FIRM</name>
<comment type="caution">
    <text evidence="1">The sequence shown here is derived from an EMBL/GenBank/DDBJ whole genome shotgun (WGS) entry which is preliminary data.</text>
</comment>
<gene>
    <name evidence="1" type="ORF">IAA53_01500</name>
</gene>
<evidence type="ECO:0000313" key="1">
    <source>
        <dbReference type="EMBL" id="HIR49958.1"/>
    </source>
</evidence>